<protein>
    <submittedName>
        <fullName evidence="1">Uncharacterized protein</fullName>
    </submittedName>
</protein>
<proteinExistence type="predicted"/>
<dbReference type="EMBL" id="WTQQ01000102">
    <property type="protein sequence ID" value="MWR88591.1"/>
    <property type="molecule type" value="Genomic_DNA"/>
</dbReference>
<evidence type="ECO:0000313" key="4">
    <source>
        <dbReference type="Proteomes" id="UP000462410"/>
    </source>
</evidence>
<accession>A0A0B0X5L3</accession>
<sequence>MNETYVIEPLEFIFTDSFFRGLHTNTGLKCIVIKDINDAWKYAFEQNLSSGFKVWNDIIELERSRLRSNDEFQEAYKFVSDYLKTLQVNHSSNFLEYRKKKIKKTNNKLDDFIFSDARDDSFFVLSTIAINRYLNNYIKDSFLEDVFKLYKLGGWPCGLKGHDILVFDPMVLN</sequence>
<dbReference type="Proteomes" id="UP000462410">
    <property type="component" value="Unassembled WGS sequence"/>
</dbReference>
<evidence type="ECO:0000313" key="3">
    <source>
        <dbReference type="Proteomes" id="UP000436482"/>
    </source>
</evidence>
<gene>
    <name evidence="2" type="ORF">GP965_22135</name>
    <name evidence="1" type="ORF">GP979_09800</name>
</gene>
<dbReference type="AlphaFoldDB" id="A0A0B0X5L3"/>
<dbReference type="Proteomes" id="UP000436482">
    <property type="component" value="Unassembled WGS sequence"/>
</dbReference>
<evidence type="ECO:0000313" key="2">
    <source>
        <dbReference type="EMBL" id="MWT23584.1"/>
    </source>
</evidence>
<evidence type="ECO:0000313" key="1">
    <source>
        <dbReference type="EMBL" id="MWR88591.1"/>
    </source>
</evidence>
<organism evidence="1 3">
    <name type="scientific">Escherichia coli</name>
    <dbReference type="NCBI Taxonomy" id="562"/>
    <lineage>
        <taxon>Bacteria</taxon>
        <taxon>Pseudomonadati</taxon>
        <taxon>Pseudomonadota</taxon>
        <taxon>Gammaproteobacteria</taxon>
        <taxon>Enterobacterales</taxon>
        <taxon>Enterobacteriaceae</taxon>
        <taxon>Escherichia</taxon>
    </lineage>
</organism>
<reference evidence="3 4" key="1">
    <citation type="submission" date="2019-12" db="EMBL/GenBank/DDBJ databases">
        <title>Enteriobacteria Tanzani isolates_8377-8380.</title>
        <authorList>
            <person name="Subbiah M."/>
            <person name="Call D."/>
        </authorList>
    </citation>
    <scope>NUCLEOTIDE SEQUENCE [LARGE SCALE GENOMIC DNA]</scope>
    <source>
        <strain evidence="2 4">8378wH8</strain>
        <strain evidence="1 3">8379wE6</strain>
    </source>
</reference>
<comment type="caution">
    <text evidence="1">The sequence shown here is derived from an EMBL/GenBank/DDBJ whole genome shotgun (WGS) entry which is preliminary data.</text>
</comment>
<dbReference type="EMBL" id="WTRC01000526">
    <property type="protein sequence ID" value="MWT23584.1"/>
    <property type="molecule type" value="Genomic_DNA"/>
</dbReference>
<dbReference type="RefSeq" id="WP_001006449.1">
    <property type="nucleotide sequence ID" value="NZ_AP027256.1"/>
</dbReference>
<name>A0A0B0X5L3_ECOLX</name>